<reference evidence="3" key="1">
    <citation type="submission" date="2015-01" db="EMBL/GenBank/DDBJ databases">
        <authorList>
            <person name="MANFREDI Pablo"/>
        </authorList>
    </citation>
    <scope>NUCLEOTIDE SEQUENCE [LARGE SCALE GENOMIC DNA]</scope>
    <source>
        <strain evidence="3">Cc11</strain>
    </source>
</reference>
<feature type="transmembrane region" description="Helical" evidence="1">
    <location>
        <begin position="46"/>
        <end position="71"/>
    </location>
</feature>
<keyword evidence="1" id="KW-0812">Transmembrane</keyword>
<sequence>MYYYVDNLSIFVKYKFNNIRKLPNIPQSSKRMDLQPIGWLMRLSRVFIIFTGFLLLVVYSVIFYVLCLSYQSNSEDLFIVLFLFGATTLFFIFGIRKIVRLKTQAIMQIYVDEIGLHYVHRDGNKTSFLYDKFQKSDNRMVSDVFHKTIRRGKYIVFEIVFFYPDEKGNVRQQFFQTKADALFAYIFTRNEAELRAFFIKKIAQYRPDLQIDKNIFKYHYINEKTLVFDRAKRKKTTISTLYIILIVTIVLVFLIIIFLNYG</sequence>
<evidence type="ECO:0000313" key="3">
    <source>
        <dbReference type="Proteomes" id="UP000039370"/>
    </source>
</evidence>
<name>A0A0B7IMD6_9FLAO</name>
<protein>
    <submittedName>
        <fullName evidence="2">Uncharacterized protein</fullName>
    </submittedName>
</protein>
<evidence type="ECO:0000256" key="1">
    <source>
        <dbReference type="SAM" id="Phobius"/>
    </source>
</evidence>
<dbReference type="EMBL" id="CDOK01000152">
    <property type="protein sequence ID" value="CEN51724.1"/>
    <property type="molecule type" value="Genomic_DNA"/>
</dbReference>
<dbReference type="Proteomes" id="UP000039370">
    <property type="component" value="Unassembled WGS sequence"/>
</dbReference>
<keyword evidence="1" id="KW-1133">Transmembrane helix</keyword>
<accession>A0A0B7IMD6</accession>
<proteinExistence type="predicted"/>
<organism evidence="2 3">
    <name type="scientific">Capnocytophaga canimorsus</name>
    <dbReference type="NCBI Taxonomy" id="28188"/>
    <lineage>
        <taxon>Bacteria</taxon>
        <taxon>Pseudomonadati</taxon>
        <taxon>Bacteroidota</taxon>
        <taxon>Flavobacteriia</taxon>
        <taxon>Flavobacteriales</taxon>
        <taxon>Flavobacteriaceae</taxon>
        <taxon>Capnocytophaga</taxon>
    </lineage>
</organism>
<feature type="transmembrane region" description="Helical" evidence="1">
    <location>
        <begin position="240"/>
        <end position="261"/>
    </location>
</feature>
<feature type="transmembrane region" description="Helical" evidence="1">
    <location>
        <begin position="77"/>
        <end position="95"/>
    </location>
</feature>
<keyword evidence="1" id="KW-0472">Membrane</keyword>
<gene>
    <name evidence="2" type="ORF">CCAN11_2350004</name>
</gene>
<evidence type="ECO:0000313" key="2">
    <source>
        <dbReference type="EMBL" id="CEN51724.1"/>
    </source>
</evidence>
<dbReference type="AlphaFoldDB" id="A0A0B7IMD6"/>